<evidence type="ECO:0000313" key="4">
    <source>
        <dbReference type="Proteomes" id="UP000005222"/>
    </source>
</evidence>
<feature type="compositionally biased region" description="Low complexity" evidence="1">
    <location>
        <begin position="222"/>
        <end position="233"/>
    </location>
</feature>
<gene>
    <name evidence="3" type="primary">Piso0_005265</name>
    <name evidence="3" type="ORF">GNLVRS01_PISO0N11343g</name>
</gene>
<dbReference type="OMA" id="SSGYCYV"/>
<sequence length="398" mass="44841">MFSLSKKPKFSLDLTINELSNIPQVDGYCYIEVQIRDGKRRIPHINFGSNVSEDTGNDSDKSEKNGKDSSDSSLSLSDRHSNSAAGNISVTTSRRKVQNFRCNFNYHLSCNLKFPFKKKENLITSKYLTMKVRYVRDRKSSHKDSKSDKDGLHGSHDSLELGVLRLNLSEYVNFEEPITSKYLMHDSKVNSTLNLTIFLKELPSNYDFHTQLQITDSSGQESTNSSLSNGSRSGSRKFNAPVLQKNTLFGGIGDVIRSPTSETFSNNSDHSSPTSSLNESSDKNAKGKKLNHQRSVTFDEKNNGSQDDIMLHPNINSLYKKVLQSSWDPKLQGLLSYSPDQCIDDLFSGSPEKIKRAVENRYGPDKDEESDGEQNGLIDEKIYREDLKSWSVGMEDEK</sequence>
<protein>
    <submittedName>
        <fullName evidence="3">Piso0_005265 protein</fullName>
    </submittedName>
</protein>
<feature type="compositionally biased region" description="Basic and acidic residues" evidence="1">
    <location>
        <begin position="58"/>
        <end position="70"/>
    </location>
</feature>
<dbReference type="HOGENOM" id="CLU_033548_0_0_1"/>
<feature type="region of interest" description="Disordered" evidence="1">
    <location>
        <begin position="44"/>
        <end position="90"/>
    </location>
</feature>
<dbReference type="FunCoup" id="G8Y1Q2">
    <property type="interactions" value="24"/>
</dbReference>
<dbReference type="InterPro" id="IPR039931">
    <property type="entry name" value="EEIG1/2-like"/>
</dbReference>
<proteinExistence type="predicted"/>
<dbReference type="PANTHER" id="PTHR21456:SF1">
    <property type="entry name" value="C2 NT-TYPE DOMAIN-CONTAINING PROTEIN"/>
    <property type="match status" value="1"/>
</dbReference>
<dbReference type="InterPro" id="IPR019448">
    <property type="entry name" value="NT-C2"/>
</dbReference>
<dbReference type="AlphaFoldDB" id="G8Y1Q2"/>
<name>G8Y1Q2_PICSO</name>
<dbReference type="Pfam" id="PF10358">
    <property type="entry name" value="NT-C2"/>
    <property type="match status" value="1"/>
</dbReference>
<feature type="compositionally biased region" description="Low complexity" evidence="1">
    <location>
        <begin position="265"/>
        <end position="278"/>
    </location>
</feature>
<organism evidence="3 4">
    <name type="scientific">Pichia sorbitophila (strain ATCC MYA-4447 / BCRC 22081 / CBS 7064 / NBRC 10061 / NRRL Y-12695)</name>
    <name type="common">Hybrid yeast</name>
    <dbReference type="NCBI Taxonomy" id="559304"/>
    <lineage>
        <taxon>Eukaryota</taxon>
        <taxon>Fungi</taxon>
        <taxon>Dikarya</taxon>
        <taxon>Ascomycota</taxon>
        <taxon>Saccharomycotina</taxon>
        <taxon>Pichiomycetes</taxon>
        <taxon>Debaryomycetaceae</taxon>
        <taxon>Millerozyma</taxon>
    </lineage>
</organism>
<keyword evidence="4" id="KW-1185">Reference proteome</keyword>
<dbReference type="eggNOG" id="ENOG502R9IN">
    <property type="taxonomic scope" value="Eukaryota"/>
</dbReference>
<evidence type="ECO:0000259" key="2">
    <source>
        <dbReference type="PROSITE" id="PS51840"/>
    </source>
</evidence>
<dbReference type="STRING" id="559304.G8Y1Q2"/>
<feature type="domain" description="C2 NT-type" evidence="2">
    <location>
        <begin position="1"/>
        <end position="201"/>
    </location>
</feature>
<dbReference type="PANTHER" id="PTHR21456">
    <property type="entry name" value="FAMILY WITH SEQUENCE SIMILARITY 102"/>
    <property type="match status" value="1"/>
</dbReference>
<dbReference type="InParanoid" id="G8Y1Q2"/>
<evidence type="ECO:0000256" key="1">
    <source>
        <dbReference type="SAM" id="MobiDB-lite"/>
    </source>
</evidence>
<dbReference type="EMBL" id="FO082046">
    <property type="protein sequence ID" value="CCE86755.1"/>
    <property type="molecule type" value="Genomic_DNA"/>
</dbReference>
<dbReference type="PROSITE" id="PS51840">
    <property type="entry name" value="C2_NT"/>
    <property type="match status" value="1"/>
</dbReference>
<dbReference type="OrthoDB" id="3365224at2759"/>
<feature type="region of interest" description="Disordered" evidence="1">
    <location>
        <begin position="215"/>
        <end position="238"/>
    </location>
</feature>
<dbReference type="Proteomes" id="UP000005222">
    <property type="component" value="Chromosome N"/>
</dbReference>
<evidence type="ECO:0000313" key="3">
    <source>
        <dbReference type="EMBL" id="CCE86755.1"/>
    </source>
</evidence>
<reference evidence="3 4" key="1">
    <citation type="journal article" date="2012" name="G3 (Bethesda)">
        <title>Pichia sorbitophila, an interspecies yeast hybrid reveals early steps of genome resolution following polyploidization.</title>
        <authorList>
            <person name="Leh Louis V."/>
            <person name="Despons L."/>
            <person name="Friedrich A."/>
            <person name="Martin T."/>
            <person name="Durrens P."/>
            <person name="Casaregola S."/>
            <person name="Neuveglise C."/>
            <person name="Fairhead C."/>
            <person name="Marck C."/>
            <person name="Cruz J.A."/>
            <person name="Straub M.L."/>
            <person name="Kugler V."/>
            <person name="Sacerdot C."/>
            <person name="Uzunov Z."/>
            <person name="Thierry A."/>
            <person name="Weiss S."/>
            <person name="Bleykasten C."/>
            <person name="De Montigny J."/>
            <person name="Jacques N."/>
            <person name="Jung P."/>
            <person name="Lemaire M."/>
            <person name="Mallet S."/>
            <person name="Morel G."/>
            <person name="Richard G.F."/>
            <person name="Sarkar A."/>
            <person name="Savel G."/>
            <person name="Schacherer J."/>
            <person name="Seret M.L."/>
            <person name="Talla E."/>
            <person name="Samson G."/>
            <person name="Jubin C."/>
            <person name="Poulain J."/>
            <person name="Vacherie B."/>
            <person name="Barbe V."/>
            <person name="Pelletier E."/>
            <person name="Sherman D.J."/>
            <person name="Westhof E."/>
            <person name="Weissenbach J."/>
            <person name="Baret P.V."/>
            <person name="Wincker P."/>
            <person name="Gaillardin C."/>
            <person name="Dujon B."/>
            <person name="Souciet J.L."/>
        </authorList>
    </citation>
    <scope>NUCLEOTIDE SEQUENCE [LARGE SCALE GENOMIC DNA]</scope>
    <source>
        <strain evidence="4">ATCC MYA-4447 / BCRC 22081 / CBS 7064 / NBRC 10061 / NRRL Y-12695</strain>
    </source>
</reference>
<accession>G8Y1Q2</accession>
<feature type="region of interest" description="Disordered" evidence="1">
    <location>
        <begin position="259"/>
        <end position="309"/>
    </location>
</feature>